<feature type="domain" description="Staygreen protein" evidence="2">
    <location>
        <begin position="4"/>
        <end position="148"/>
    </location>
</feature>
<dbReference type="InterPro" id="IPR024438">
    <property type="entry name" value="Staygreen"/>
</dbReference>
<comment type="caution">
    <text evidence="3">The sequence shown here is derived from an EMBL/GenBank/DDBJ whole genome shotgun (WGS) entry which is preliminary data.</text>
</comment>
<dbReference type="PANTHER" id="PTHR31750:SF4">
    <property type="entry name" value="LP06106P"/>
    <property type="match status" value="1"/>
</dbReference>
<gene>
    <name evidence="3" type="ORF">JK636_02295</name>
</gene>
<accession>A0ABS1T986</accession>
<dbReference type="PANTHER" id="PTHR31750">
    <property type="entry name" value="PROTEIN STAY-GREEN 1, CHLOROPLASTIC-RELATED"/>
    <property type="match status" value="1"/>
</dbReference>
<evidence type="ECO:0000256" key="1">
    <source>
        <dbReference type="ARBA" id="ARBA00022946"/>
    </source>
</evidence>
<name>A0ABS1T986_9CLOT</name>
<protein>
    <submittedName>
        <fullName evidence="3">Staygreen family protein</fullName>
    </submittedName>
</protein>
<dbReference type="Pfam" id="PF12638">
    <property type="entry name" value="Staygreen"/>
    <property type="match status" value="1"/>
</dbReference>
<dbReference type="RefSeq" id="WP_202747213.1">
    <property type="nucleotide sequence ID" value="NZ_JAESWC010000001.1"/>
</dbReference>
<keyword evidence="1" id="KW-0809">Transit peptide</keyword>
<evidence type="ECO:0000313" key="4">
    <source>
        <dbReference type="Proteomes" id="UP000632377"/>
    </source>
</evidence>
<keyword evidence="4" id="KW-1185">Reference proteome</keyword>
<dbReference type="EMBL" id="JAESWC010000001">
    <property type="protein sequence ID" value="MBL4934583.1"/>
    <property type="molecule type" value="Genomic_DNA"/>
</dbReference>
<reference evidence="3 4" key="1">
    <citation type="submission" date="2021-01" db="EMBL/GenBank/DDBJ databases">
        <title>Genome public.</title>
        <authorList>
            <person name="Liu C."/>
            <person name="Sun Q."/>
        </authorList>
    </citation>
    <scope>NUCLEOTIDE SEQUENCE [LARGE SCALE GENOMIC DNA]</scope>
    <source>
        <strain evidence="3 4">YIM B02515</strain>
    </source>
</reference>
<sequence length="160" mass="18346">MARLNPEKLYVDFAPGVTRTDPIMGRSYTLTHSDTTGDLFLTVGLVFDYSKITSMRDEVLGRWNIYYNQYACYIYLYVDGEMGGAAASAARNMIFRRELPLALEAIRYGDREFFYAHPTLNNAPIIVYFFSAFPQYNKVENWGVFADYDGVIPDDSGYEE</sequence>
<evidence type="ECO:0000313" key="3">
    <source>
        <dbReference type="EMBL" id="MBL4934583.1"/>
    </source>
</evidence>
<proteinExistence type="predicted"/>
<dbReference type="Proteomes" id="UP000632377">
    <property type="component" value="Unassembled WGS sequence"/>
</dbReference>
<organism evidence="3 4">
    <name type="scientific">Clostridium rhizosphaerae</name>
    <dbReference type="NCBI Taxonomy" id="2803861"/>
    <lineage>
        <taxon>Bacteria</taxon>
        <taxon>Bacillati</taxon>
        <taxon>Bacillota</taxon>
        <taxon>Clostridia</taxon>
        <taxon>Eubacteriales</taxon>
        <taxon>Clostridiaceae</taxon>
        <taxon>Clostridium</taxon>
    </lineage>
</organism>
<evidence type="ECO:0000259" key="2">
    <source>
        <dbReference type="Pfam" id="PF12638"/>
    </source>
</evidence>